<gene>
    <name evidence="2" type="ORF">GCM10011409_17510</name>
</gene>
<dbReference type="GO" id="GO:0140359">
    <property type="term" value="F:ABC-type transporter activity"/>
    <property type="evidence" value="ECO:0007669"/>
    <property type="project" value="InterPro"/>
</dbReference>
<evidence type="ECO:0000313" key="2">
    <source>
        <dbReference type="EMBL" id="GGB40501.1"/>
    </source>
</evidence>
<protein>
    <recommendedName>
        <fullName evidence="4">ABC transporter permease</fullName>
    </recommendedName>
</protein>
<dbReference type="AlphaFoldDB" id="A0A9W5X5M4"/>
<sequence length="162" mass="18496">MIHILKQEFIDSFRSIRSIIIVLFITFVSYQFAKFADNNQALINKILENGGEEGSVYTAAIALIVLVFGFLFAFAISHDSINREVEMRTMRLLVTKTSRLQILLGKFLGTLLFWVVVISVSFSILLIISGSWFLKDYLQSLIFLFYIVSFVLLISTLIPKTK</sequence>
<comment type="caution">
    <text evidence="2">The sequence shown here is derived from an EMBL/GenBank/DDBJ whole genome shotgun (WGS) entry which is preliminary data.</text>
</comment>
<keyword evidence="1" id="KW-1133">Transmembrane helix</keyword>
<proteinExistence type="predicted"/>
<evidence type="ECO:0000256" key="1">
    <source>
        <dbReference type="SAM" id="Phobius"/>
    </source>
</evidence>
<dbReference type="EMBL" id="BMJD01000011">
    <property type="protein sequence ID" value="GGB40501.1"/>
    <property type="molecule type" value="Genomic_DNA"/>
</dbReference>
<dbReference type="GO" id="GO:0005886">
    <property type="term" value="C:plasma membrane"/>
    <property type="evidence" value="ECO:0007669"/>
    <property type="project" value="UniProtKB-SubCell"/>
</dbReference>
<evidence type="ECO:0000313" key="3">
    <source>
        <dbReference type="Proteomes" id="UP000621492"/>
    </source>
</evidence>
<keyword evidence="3" id="KW-1185">Reference proteome</keyword>
<dbReference type="PANTHER" id="PTHR43471">
    <property type="entry name" value="ABC TRANSPORTER PERMEASE"/>
    <property type="match status" value="1"/>
</dbReference>
<dbReference type="Proteomes" id="UP000621492">
    <property type="component" value="Unassembled WGS sequence"/>
</dbReference>
<dbReference type="RefSeq" id="WP_088049337.1">
    <property type="nucleotide sequence ID" value="NZ_BMJD01000011.1"/>
</dbReference>
<feature type="transmembrane region" description="Helical" evidence="1">
    <location>
        <begin position="102"/>
        <end position="128"/>
    </location>
</feature>
<feature type="transmembrane region" description="Helical" evidence="1">
    <location>
        <begin position="16"/>
        <end position="36"/>
    </location>
</feature>
<reference evidence="2" key="2">
    <citation type="submission" date="2020-09" db="EMBL/GenBank/DDBJ databases">
        <authorList>
            <person name="Sun Q."/>
            <person name="Zhou Y."/>
        </authorList>
    </citation>
    <scope>NUCLEOTIDE SEQUENCE</scope>
    <source>
        <strain evidence="2">CGMCC 1.15454</strain>
    </source>
</reference>
<keyword evidence="1" id="KW-0472">Membrane</keyword>
<feature type="transmembrane region" description="Helical" evidence="1">
    <location>
        <begin position="56"/>
        <end position="81"/>
    </location>
</feature>
<dbReference type="Pfam" id="PF12679">
    <property type="entry name" value="ABC2_membrane_2"/>
    <property type="match status" value="1"/>
</dbReference>
<feature type="transmembrane region" description="Helical" evidence="1">
    <location>
        <begin position="140"/>
        <end position="158"/>
    </location>
</feature>
<name>A0A9W5X5M4_9BACI</name>
<accession>A0A9W5X5M4</accession>
<organism evidence="2 3">
    <name type="scientific">Lentibacillus populi</name>
    <dbReference type="NCBI Taxonomy" id="1827502"/>
    <lineage>
        <taxon>Bacteria</taxon>
        <taxon>Bacillati</taxon>
        <taxon>Bacillota</taxon>
        <taxon>Bacilli</taxon>
        <taxon>Bacillales</taxon>
        <taxon>Bacillaceae</taxon>
        <taxon>Lentibacillus</taxon>
    </lineage>
</organism>
<keyword evidence="1" id="KW-0812">Transmembrane</keyword>
<evidence type="ECO:0008006" key="4">
    <source>
        <dbReference type="Google" id="ProtNLM"/>
    </source>
</evidence>
<reference evidence="2" key="1">
    <citation type="journal article" date="2014" name="Int. J. Syst. Evol. Microbiol.">
        <title>Complete genome sequence of Corynebacterium casei LMG S-19264T (=DSM 44701T), isolated from a smear-ripened cheese.</title>
        <authorList>
            <consortium name="US DOE Joint Genome Institute (JGI-PGF)"/>
            <person name="Walter F."/>
            <person name="Albersmeier A."/>
            <person name="Kalinowski J."/>
            <person name="Ruckert C."/>
        </authorList>
    </citation>
    <scope>NUCLEOTIDE SEQUENCE</scope>
    <source>
        <strain evidence="2">CGMCC 1.15454</strain>
    </source>
</reference>